<evidence type="ECO:0000256" key="9">
    <source>
        <dbReference type="ARBA" id="ARBA00022771"/>
    </source>
</evidence>
<keyword evidence="20" id="KW-1185">Reference proteome</keyword>
<evidence type="ECO:0000256" key="6">
    <source>
        <dbReference type="ARBA" id="ARBA00022692"/>
    </source>
</evidence>
<accession>A0A261XZV5</accession>
<dbReference type="Gene3D" id="3.30.40.10">
    <property type="entry name" value="Zinc/RING finger domain, C3HC4 (zinc finger)"/>
    <property type="match status" value="2"/>
</dbReference>
<gene>
    <name evidence="19" type="ORF">BZG36_03953</name>
</gene>
<evidence type="ECO:0000256" key="12">
    <source>
        <dbReference type="ARBA" id="ARBA00023136"/>
    </source>
</evidence>
<feature type="transmembrane region" description="Helical" evidence="17">
    <location>
        <begin position="73"/>
        <end position="93"/>
    </location>
</feature>
<feature type="region of interest" description="Disordered" evidence="16">
    <location>
        <begin position="1447"/>
        <end position="1479"/>
    </location>
</feature>
<feature type="domain" description="TRAF-type" evidence="18">
    <location>
        <begin position="1243"/>
        <end position="1288"/>
    </location>
</feature>
<feature type="transmembrane region" description="Helical" evidence="17">
    <location>
        <begin position="788"/>
        <end position="809"/>
    </location>
</feature>
<feature type="zinc finger region" description="TRAF-type" evidence="13">
    <location>
        <begin position="1243"/>
        <end position="1288"/>
    </location>
</feature>
<dbReference type="Proteomes" id="UP000242875">
    <property type="component" value="Unassembled WGS sequence"/>
</dbReference>
<evidence type="ECO:0000256" key="2">
    <source>
        <dbReference type="ARBA" id="ARBA00006333"/>
    </source>
</evidence>
<feature type="transmembrane region" description="Helical" evidence="17">
    <location>
        <begin position="701"/>
        <end position="727"/>
    </location>
</feature>
<dbReference type="SFLD" id="SFLDS00005">
    <property type="entry name" value="Isoprenoid_Synthase_Type_I"/>
    <property type="match status" value="1"/>
</dbReference>
<sequence>MVRSWTASPDLDQALAGFSAGMVSTGILHPLDLVKVRFQVDETIRSRAFSTKFQSPTWNTLKLLYHQDKLPGLYRGLTASLTGATMSWAMYFWGYSKIKRWMRDESKPSAALSPWQHLVASELAGLGTAVVSNPVWVIKTRMCTTRRSDPGAYRNVVHGLVRLWRDEGIRGYYRGMVPALFGTAHGALQFMAYEEMKKWRGAGGPDGRRLENGEYLVMAAGSKIFAAVVTYPYQVLRARLQNAAQKTQYTGTMDAIRKMYRAEGLRSFYKGVVINVVRVLPGTCLKIRKHVFLLTLLMVSLVRTYYRLLCKVPRLRLTTPALEEKLPTAGSIVRRKVMAKLLGGDDQVYFRRMQVEDKTLYIPKVYCPYPLAPNPYGEEFAKVSNDWLISYGVVKTRAAKIRLHNSRYYLIAAHTFPMAQRVTMRNLVDLFAWFFSFDDLTDDMQDLGKDPAATQSKFIDMMAIFDGAPAPKGWAYAEALHDLWTRICADSTPRLQQRFKTGIHETFDYCILQAIQRETHAIPTVEEYIPARRAVAACLPFLSLLEMALRIDLPDHVFHHPIVQKLNKLCGDHVAWANDVVSFRVEYLKQDYHNLVAIVFYNEACSIQQAIYKVCSMIKDLVIQFEDAKKQLPSFGDSIDQDLPKYIAGLETWMSGNLHWSWQTGRYHGANYIPQGLDSGYIDLHASKPVGAWVIFSMPAYVVSAGIIGLVFYALACGIPILTVAYVGGNLQTKFPQILSLGDFVKWRFGRFMQWYVAALMVFNMAIGLCAEYTAMGDFMEYVIGTSRLPMVILIAVITSIYTAAGGLYASILTDVGQSVFSFVLLFIIYFYVAATFRPGTLPPLNEELGPNYYGYATIASMPISLIASTIFSESYWQRIWASDSDRALKRGAWFGCIAIIIVTFMYGFGGFLSIWANFPQSSPDGSTSFFDLLTAGNASAPNWILVIVAAVVVTMNEGAVDSYQNGITDTISAVFFRHRSVWVPRALVFIINVPLVVVSLQGYNINSIFLIGNMLSTISMCPILLGLSERLEGYVTAWSTALGMLMGFFSVMVFGTLSQGSVSAGMYYCFFVSYDWPSFVIPIIASVVGVFVGVFIEFLIRRALGLPFPVPSTRPQELERQRAEFEAQKSAQTSRDDGFDQYVKDVEAPALKPAATIINNMVNELLVYCPQKEQGCVYSCQRQWIGHHLREECLYVFQACQLEECHEKILKKDLSDHVENCPQRKVECALCHDKMRFKNYESHRQVCPAEDVQCQHCKMEMPRGEHEKHLLECQELIIPCLYADLGCSWTGLRKERGEHLLDCLYEKLKGYFAIQKSKEEAMKKEIKHLRASQETMSHSIAAMREDFTATLDALSTLFPSYFRGSFEGRHDTQTPLQSSHEILFAETEQIKNEMESLQANLASMELKQNVALMTETLRLQEEIQSLRALGNGLRMQMHYVLMERRNTTSATSTPNTSANTVPGAGRTGPSAPGNDTNVNRLRDFLAMTRSETKL</sequence>
<dbReference type="InterPro" id="IPR008949">
    <property type="entry name" value="Isoprenoid_synthase_dom_sf"/>
</dbReference>
<dbReference type="SFLD" id="SFLDG01020">
    <property type="entry name" value="Terpene_Cyclase_Like_2"/>
    <property type="match status" value="1"/>
</dbReference>
<evidence type="ECO:0000256" key="4">
    <source>
        <dbReference type="ARBA" id="ARBA00006434"/>
    </source>
</evidence>
<dbReference type="PROSITE" id="PS50920">
    <property type="entry name" value="SOLCAR"/>
    <property type="match status" value="3"/>
</dbReference>
<keyword evidence="9 13" id="KW-0863">Zinc-finger</keyword>
<dbReference type="InterPro" id="IPR001734">
    <property type="entry name" value="Na/solute_symporter"/>
</dbReference>
<comment type="caution">
    <text evidence="19">The sequence shown here is derived from an EMBL/GenBank/DDBJ whole genome shotgun (WGS) entry which is preliminary data.</text>
</comment>
<dbReference type="Gene3D" id="1.20.1730.10">
    <property type="entry name" value="Sodium/glucose cotransporter"/>
    <property type="match status" value="1"/>
</dbReference>
<dbReference type="Pfam" id="PF19086">
    <property type="entry name" value="Terpene_syn_C_2"/>
    <property type="match status" value="1"/>
</dbReference>
<feature type="zinc finger region" description="TRAF-type" evidence="13">
    <location>
        <begin position="1189"/>
        <end position="1232"/>
    </location>
</feature>
<feature type="compositionally biased region" description="Low complexity" evidence="16">
    <location>
        <begin position="1448"/>
        <end position="1461"/>
    </location>
</feature>
<comment type="subcellular location">
    <subcellularLocation>
        <location evidence="1">Membrane</location>
        <topology evidence="1">Multi-pass membrane protein</topology>
    </subcellularLocation>
</comment>
<feature type="transmembrane region" description="Helical" evidence="17">
    <location>
        <begin position="1077"/>
        <end position="1101"/>
    </location>
</feature>
<dbReference type="GO" id="GO:0016020">
    <property type="term" value="C:membrane"/>
    <property type="evidence" value="ECO:0007669"/>
    <property type="project" value="UniProtKB-SubCell"/>
</dbReference>
<dbReference type="PROSITE" id="PS50145">
    <property type="entry name" value="ZF_TRAF"/>
    <property type="match status" value="2"/>
</dbReference>
<dbReference type="InterPro" id="IPR013083">
    <property type="entry name" value="Znf_RING/FYVE/PHD"/>
</dbReference>
<keyword evidence="6 14" id="KW-0812">Transmembrane</keyword>
<dbReference type="OrthoDB" id="6132759at2759"/>
<dbReference type="GO" id="GO:0006862">
    <property type="term" value="P:nucleotide transport"/>
    <property type="evidence" value="ECO:0007669"/>
    <property type="project" value="InterPro"/>
</dbReference>
<keyword evidence="11 17" id="KW-1133">Transmembrane helix</keyword>
<evidence type="ECO:0000256" key="16">
    <source>
        <dbReference type="SAM" id="MobiDB-lite"/>
    </source>
</evidence>
<dbReference type="GO" id="GO:0008299">
    <property type="term" value="P:isoprenoid biosynthetic process"/>
    <property type="evidence" value="ECO:0007669"/>
    <property type="project" value="UniProtKB-ARBA"/>
</dbReference>
<dbReference type="PROSITE" id="PS50283">
    <property type="entry name" value="NA_SOLUT_SYMP_3"/>
    <property type="match status" value="1"/>
</dbReference>
<evidence type="ECO:0000313" key="19">
    <source>
        <dbReference type="EMBL" id="OZJ03895.1"/>
    </source>
</evidence>
<feature type="repeat" description="Solcar" evidence="14">
    <location>
        <begin position="210"/>
        <end position="296"/>
    </location>
</feature>
<feature type="transmembrane region" description="Helical" evidence="17">
    <location>
        <begin position="1035"/>
        <end position="1057"/>
    </location>
</feature>
<comment type="similarity">
    <text evidence="2">Belongs to the terpene synthase family.</text>
</comment>
<feature type="transmembrane region" description="Helical" evidence="17">
    <location>
        <begin position="853"/>
        <end position="872"/>
    </location>
</feature>
<keyword evidence="5" id="KW-0813">Transport</keyword>
<dbReference type="GO" id="GO:0022857">
    <property type="term" value="F:transmembrane transporter activity"/>
    <property type="evidence" value="ECO:0007669"/>
    <property type="project" value="InterPro"/>
</dbReference>
<dbReference type="SUPFAM" id="SSF103506">
    <property type="entry name" value="Mitochondrial carrier"/>
    <property type="match status" value="1"/>
</dbReference>
<evidence type="ECO:0000256" key="11">
    <source>
        <dbReference type="ARBA" id="ARBA00022989"/>
    </source>
</evidence>
<evidence type="ECO:0000256" key="7">
    <source>
        <dbReference type="ARBA" id="ARBA00022723"/>
    </source>
</evidence>
<dbReference type="InterPro" id="IPR001293">
    <property type="entry name" value="Znf_TRAF"/>
</dbReference>
<dbReference type="GO" id="GO:0010333">
    <property type="term" value="F:terpene synthase activity"/>
    <property type="evidence" value="ECO:0007669"/>
    <property type="project" value="InterPro"/>
</dbReference>
<evidence type="ECO:0000256" key="17">
    <source>
        <dbReference type="SAM" id="Phobius"/>
    </source>
</evidence>
<feature type="domain" description="TRAF-type" evidence="18">
    <location>
        <begin position="1189"/>
        <end position="1232"/>
    </location>
</feature>
<comment type="similarity">
    <text evidence="3">Belongs to the mitochondrial carrier (TC 2.A.29) family.</text>
</comment>
<feature type="repeat" description="Solcar" evidence="14">
    <location>
        <begin position="8"/>
        <end position="101"/>
    </location>
</feature>
<keyword evidence="10 13" id="KW-0862">Zinc</keyword>
<keyword evidence="15" id="KW-0175">Coiled coil</keyword>
<dbReference type="Gene3D" id="1.10.600.10">
    <property type="entry name" value="Farnesyl Diphosphate Synthase"/>
    <property type="match status" value="1"/>
</dbReference>
<keyword evidence="12 14" id="KW-0472">Membrane</keyword>
<dbReference type="InterPro" id="IPR034686">
    <property type="entry name" value="Terpene_cyclase-like_2"/>
</dbReference>
<evidence type="ECO:0000256" key="10">
    <source>
        <dbReference type="ARBA" id="ARBA00022833"/>
    </source>
</evidence>
<feature type="transmembrane region" description="Helical" evidence="17">
    <location>
        <begin position="982"/>
        <end position="1003"/>
    </location>
</feature>
<evidence type="ECO:0000256" key="15">
    <source>
        <dbReference type="SAM" id="Coils"/>
    </source>
</evidence>
<feature type="transmembrane region" description="Helical" evidence="17">
    <location>
        <begin position="172"/>
        <end position="193"/>
    </location>
</feature>
<evidence type="ECO:0000259" key="18">
    <source>
        <dbReference type="PROSITE" id="PS50145"/>
    </source>
</evidence>
<evidence type="ECO:0000256" key="13">
    <source>
        <dbReference type="PROSITE-ProRule" id="PRU00207"/>
    </source>
</evidence>
<dbReference type="PANTHER" id="PTHR45683">
    <property type="entry name" value="MITOCHONDRIAL NICOTINAMIDE ADENINE DINUCLEOTIDE TRANSPORTER 1-RELATED-RELATED"/>
    <property type="match status" value="1"/>
</dbReference>
<feature type="transmembrane region" description="Helical" evidence="17">
    <location>
        <begin position="893"/>
        <end position="919"/>
    </location>
</feature>
<feature type="repeat" description="Solcar" evidence="14">
    <location>
        <begin position="112"/>
        <end position="199"/>
    </location>
</feature>
<dbReference type="SUPFAM" id="SSF49599">
    <property type="entry name" value="TRAF domain-like"/>
    <property type="match status" value="1"/>
</dbReference>
<comment type="similarity">
    <text evidence="4">Belongs to the sodium:solute symporter (SSF) (TC 2.A.21) family.</text>
</comment>
<dbReference type="Pfam" id="PF00474">
    <property type="entry name" value="SSF"/>
    <property type="match status" value="1"/>
</dbReference>
<evidence type="ECO:0000256" key="14">
    <source>
        <dbReference type="PROSITE-ProRule" id="PRU00282"/>
    </source>
</evidence>
<dbReference type="InterPro" id="IPR018108">
    <property type="entry name" value="MCP_transmembrane"/>
</dbReference>
<dbReference type="GO" id="GO:0008270">
    <property type="term" value="F:zinc ion binding"/>
    <property type="evidence" value="ECO:0007669"/>
    <property type="project" value="UniProtKB-KW"/>
</dbReference>
<feature type="transmembrane region" description="Helical" evidence="17">
    <location>
        <begin position="755"/>
        <end position="776"/>
    </location>
</feature>
<dbReference type="InterPro" id="IPR023395">
    <property type="entry name" value="MCP_dom_sf"/>
</dbReference>
<dbReference type="Pfam" id="PF00153">
    <property type="entry name" value="Mito_carr"/>
    <property type="match status" value="3"/>
</dbReference>
<dbReference type="SUPFAM" id="SSF48576">
    <property type="entry name" value="Terpenoid synthases"/>
    <property type="match status" value="1"/>
</dbReference>
<feature type="transmembrane region" description="Helical" evidence="17">
    <location>
        <begin position="816"/>
        <end position="833"/>
    </location>
</feature>
<organism evidence="19 20">
    <name type="scientific">Bifiguratus adelaidae</name>
    <dbReference type="NCBI Taxonomy" id="1938954"/>
    <lineage>
        <taxon>Eukaryota</taxon>
        <taxon>Fungi</taxon>
        <taxon>Fungi incertae sedis</taxon>
        <taxon>Mucoromycota</taxon>
        <taxon>Mucoromycotina</taxon>
        <taxon>Endogonomycetes</taxon>
        <taxon>Endogonales</taxon>
        <taxon>Endogonales incertae sedis</taxon>
        <taxon>Bifiguratus</taxon>
    </lineage>
</organism>
<evidence type="ECO:0000256" key="3">
    <source>
        <dbReference type="ARBA" id="ARBA00006375"/>
    </source>
</evidence>
<feature type="transmembrane region" description="Helical" evidence="17">
    <location>
        <begin position="939"/>
        <end position="961"/>
    </location>
</feature>
<name>A0A261XZV5_9FUNG</name>
<evidence type="ECO:0000256" key="5">
    <source>
        <dbReference type="ARBA" id="ARBA00022448"/>
    </source>
</evidence>
<protein>
    <recommendedName>
        <fullName evidence="18">TRAF-type domain-containing protein</fullName>
    </recommendedName>
</protein>
<evidence type="ECO:0000256" key="8">
    <source>
        <dbReference type="ARBA" id="ARBA00022737"/>
    </source>
</evidence>
<keyword evidence="8" id="KW-0677">Repeat</keyword>
<dbReference type="Gene3D" id="1.50.40.10">
    <property type="entry name" value="Mitochondrial carrier domain"/>
    <property type="match status" value="1"/>
</dbReference>
<dbReference type="InterPro" id="IPR044712">
    <property type="entry name" value="SLC25A32-like"/>
</dbReference>
<feature type="transmembrane region" description="Helical" evidence="17">
    <location>
        <begin position="1009"/>
        <end position="1028"/>
    </location>
</feature>
<dbReference type="EMBL" id="MVBO01000064">
    <property type="protein sequence ID" value="OZJ03895.1"/>
    <property type="molecule type" value="Genomic_DNA"/>
</dbReference>
<reference evidence="19 20" key="1">
    <citation type="journal article" date="2017" name="Mycologia">
        <title>Bifiguratus adelaidae, gen. et sp. nov., a new member of Mucoromycotina in endophytic and soil-dwelling habitats.</title>
        <authorList>
            <person name="Torres-Cruz T.J."/>
            <person name="Billingsley Tobias T.L."/>
            <person name="Almatruk M."/>
            <person name="Hesse C."/>
            <person name="Kuske C.R."/>
            <person name="Desiro A."/>
            <person name="Benucci G.M."/>
            <person name="Bonito G."/>
            <person name="Stajich J.E."/>
            <person name="Dunlap C."/>
            <person name="Arnold A.E."/>
            <person name="Porras-Alfaro A."/>
        </authorList>
    </citation>
    <scope>NUCLEOTIDE SEQUENCE [LARGE SCALE GENOMIC DNA]</scope>
    <source>
        <strain evidence="19 20">AZ0501</strain>
    </source>
</reference>
<dbReference type="Pfam" id="PF02176">
    <property type="entry name" value="zf-TRAF"/>
    <property type="match status" value="1"/>
</dbReference>
<proteinExistence type="inferred from homology"/>
<evidence type="ECO:0000256" key="1">
    <source>
        <dbReference type="ARBA" id="ARBA00004141"/>
    </source>
</evidence>
<feature type="coiled-coil region" evidence="15">
    <location>
        <begin position="1381"/>
        <end position="1408"/>
    </location>
</feature>
<evidence type="ECO:0000313" key="20">
    <source>
        <dbReference type="Proteomes" id="UP000242875"/>
    </source>
</evidence>
<keyword evidence="7 13" id="KW-0479">Metal-binding</keyword>
<dbReference type="InterPro" id="IPR038377">
    <property type="entry name" value="Na/Glc_symporter_sf"/>
</dbReference>